<name>A0AAW1PLV2_9CHLO</name>
<feature type="region of interest" description="Disordered" evidence="19">
    <location>
        <begin position="529"/>
        <end position="553"/>
    </location>
</feature>
<keyword evidence="14" id="KW-0520">NAD</keyword>
<evidence type="ECO:0000256" key="1">
    <source>
        <dbReference type="ARBA" id="ARBA00004448"/>
    </source>
</evidence>
<evidence type="ECO:0000256" key="14">
    <source>
        <dbReference type="ARBA" id="ARBA00023027"/>
    </source>
</evidence>
<comment type="subcellular location">
    <subcellularLocation>
        <location evidence="1">Mitochondrion inner membrane</location>
        <topology evidence="1">Multi-pass membrane protein</topology>
    </subcellularLocation>
    <subcellularLocation>
        <location evidence="2">Mitochondrion inner membrane</location>
        <topology evidence="2">Peripheral membrane protein</topology>
    </subcellularLocation>
</comment>
<keyword evidence="11" id="KW-0809">Transit peptide</keyword>
<sequence length="694" mass="76654">MAAKAGSLTGRLSAWVQSPTGPKTTHFWGPVANWGFVGAGLIDAQKPPEMISPNMTGVLCVYSALFMRFSLAIQPRNLLLFACHATNEVVQLNQLRRYYYEDRVPSEQGEGSMAKKVKVLVLGSGWGGIPFVKALDPARCQSHYDLTMVSPRNYFLYSPLLPGAATGTVEGRSIVDSVRRYICDRGTYYEAECIDVDPVDRVATCRYVKPFRGGEIDKRTFKVPYDVLIVAVGSVNNTFGVPGVEDNAFFLKDLAQAKALRKRINDSFEVASLPNTSEEERKRLLTFVVVGGGPTGVEVAAEIHDLIKEDIYGFFPTLKGQATVKIIHTQDHILSAFDRSIAAYATQQFQRSGIELVLGCRVKEVVPGGVMIAEKGKDPKDLKKVDFGTCVWTTGIKMAPITTSLIEKLPAGAQEHWRSLVTDPYLCVKGSHGSIFALGDASTIEQDQALTHAEELFLEGDDNNDGFLSCEEMVKLMKKAKKRFPQLAEHASRMKCGNLPPSVMSEFMHSILKRNTAANYDNVIATSSFYTDDDDDKTQPEEVEPSPQEQHRQKKQLQKEKITLEDFKEQLTQIDKSLRALPATAQVAGQQGEWLAQLFNTHHIGSSAVLNNGIPDATPPFHYAHLGSLAYIGRDKAVIDPGGKDNRLGLVRGWAMGFAWKGAETFMQISKKNMYLVSRDLVKSKVFGRDISDA</sequence>
<dbReference type="GO" id="GO:0005509">
    <property type="term" value="F:calcium ion binding"/>
    <property type="evidence" value="ECO:0007669"/>
    <property type="project" value="InterPro"/>
</dbReference>
<dbReference type="Pfam" id="PF07992">
    <property type="entry name" value="Pyr_redox_2"/>
    <property type="match status" value="1"/>
</dbReference>
<evidence type="ECO:0000256" key="9">
    <source>
        <dbReference type="ARBA" id="ARBA00022792"/>
    </source>
</evidence>
<organism evidence="21 22">
    <name type="scientific">Symbiochloris irregularis</name>
    <dbReference type="NCBI Taxonomy" id="706552"/>
    <lineage>
        <taxon>Eukaryota</taxon>
        <taxon>Viridiplantae</taxon>
        <taxon>Chlorophyta</taxon>
        <taxon>core chlorophytes</taxon>
        <taxon>Trebouxiophyceae</taxon>
        <taxon>Trebouxiales</taxon>
        <taxon>Trebouxiaceae</taxon>
        <taxon>Symbiochloris</taxon>
    </lineage>
</organism>
<dbReference type="InterPro" id="IPR023753">
    <property type="entry name" value="FAD/NAD-binding_dom"/>
</dbReference>
<keyword evidence="12" id="KW-1133">Transmembrane helix</keyword>
<dbReference type="Proteomes" id="UP001465755">
    <property type="component" value="Unassembled WGS sequence"/>
</dbReference>
<dbReference type="Pfam" id="PF22366">
    <property type="entry name" value="NDH2_C"/>
    <property type="match status" value="1"/>
</dbReference>
<dbReference type="Gene3D" id="3.50.50.100">
    <property type="match status" value="2"/>
</dbReference>
<evidence type="ECO:0000256" key="2">
    <source>
        <dbReference type="ARBA" id="ARBA00004637"/>
    </source>
</evidence>
<keyword evidence="15" id="KW-0496">Mitochondrion</keyword>
<comment type="caution">
    <text evidence="21">The sequence shown here is derived from an EMBL/GenBank/DDBJ whole genome shotgun (WGS) entry which is preliminary data.</text>
</comment>
<dbReference type="InterPro" id="IPR036188">
    <property type="entry name" value="FAD/NAD-bd_sf"/>
</dbReference>
<reference evidence="21 22" key="1">
    <citation type="journal article" date="2024" name="Nat. Commun.">
        <title>Phylogenomics reveals the evolutionary origins of lichenization in chlorophyte algae.</title>
        <authorList>
            <person name="Puginier C."/>
            <person name="Libourel C."/>
            <person name="Otte J."/>
            <person name="Skaloud P."/>
            <person name="Haon M."/>
            <person name="Grisel S."/>
            <person name="Petersen M."/>
            <person name="Berrin J.G."/>
            <person name="Delaux P.M."/>
            <person name="Dal Grande F."/>
            <person name="Keller J."/>
        </authorList>
    </citation>
    <scope>NUCLEOTIDE SEQUENCE [LARGE SCALE GENOMIC DNA]</scope>
    <source>
        <strain evidence="21 22">SAG 2036</strain>
    </source>
</reference>
<evidence type="ECO:0000256" key="8">
    <source>
        <dbReference type="ARBA" id="ARBA00022692"/>
    </source>
</evidence>
<evidence type="ECO:0000256" key="6">
    <source>
        <dbReference type="ARBA" id="ARBA00022448"/>
    </source>
</evidence>
<feature type="domain" description="EF-hand" evidence="20">
    <location>
        <begin position="448"/>
        <end position="483"/>
    </location>
</feature>
<feature type="compositionally biased region" description="Acidic residues" evidence="19">
    <location>
        <begin position="531"/>
        <end position="544"/>
    </location>
</feature>
<dbReference type="GO" id="GO:0050136">
    <property type="term" value="F:NADH dehydrogenase (quinone) (non-electrogenic) activity"/>
    <property type="evidence" value="ECO:0007669"/>
    <property type="project" value="UniProtKB-EC"/>
</dbReference>
<dbReference type="PANTHER" id="PTHR43706">
    <property type="entry name" value="NADH DEHYDROGENASE"/>
    <property type="match status" value="1"/>
</dbReference>
<dbReference type="PROSITE" id="PS00018">
    <property type="entry name" value="EF_HAND_1"/>
    <property type="match status" value="1"/>
</dbReference>
<comment type="catalytic activity">
    <reaction evidence="17">
        <text>a quinone + NADH + H(+) = a quinol + NAD(+)</text>
        <dbReference type="Rhea" id="RHEA:46160"/>
        <dbReference type="ChEBI" id="CHEBI:15378"/>
        <dbReference type="ChEBI" id="CHEBI:24646"/>
        <dbReference type="ChEBI" id="CHEBI:57540"/>
        <dbReference type="ChEBI" id="CHEBI:57945"/>
        <dbReference type="ChEBI" id="CHEBI:132124"/>
        <dbReference type="EC" id="1.6.5.9"/>
    </reaction>
</comment>
<evidence type="ECO:0000256" key="16">
    <source>
        <dbReference type="ARBA" id="ARBA00023136"/>
    </source>
</evidence>
<evidence type="ECO:0000256" key="13">
    <source>
        <dbReference type="ARBA" id="ARBA00023002"/>
    </source>
</evidence>
<dbReference type="GO" id="GO:0005743">
    <property type="term" value="C:mitochondrial inner membrane"/>
    <property type="evidence" value="ECO:0007669"/>
    <property type="project" value="UniProtKB-SubCell"/>
</dbReference>
<dbReference type="PROSITE" id="PS50222">
    <property type="entry name" value="EF_HAND_2"/>
    <property type="match status" value="1"/>
</dbReference>
<evidence type="ECO:0000313" key="21">
    <source>
        <dbReference type="EMBL" id="KAK9809512.1"/>
    </source>
</evidence>
<evidence type="ECO:0000256" key="4">
    <source>
        <dbReference type="ARBA" id="ARBA00006416"/>
    </source>
</evidence>
<keyword evidence="9" id="KW-0999">Mitochondrion inner membrane</keyword>
<evidence type="ECO:0000313" key="22">
    <source>
        <dbReference type="Proteomes" id="UP001465755"/>
    </source>
</evidence>
<keyword evidence="7" id="KW-0285">Flavoprotein</keyword>
<comment type="similarity">
    <text evidence="3">Belongs to the NADH dehydrogenase family.</text>
</comment>
<dbReference type="InterPro" id="IPR005336">
    <property type="entry name" value="MPC"/>
</dbReference>
<dbReference type="EMBL" id="JALJOQ010000019">
    <property type="protein sequence ID" value="KAK9809512.1"/>
    <property type="molecule type" value="Genomic_DNA"/>
</dbReference>
<keyword evidence="13" id="KW-0560">Oxidoreductase</keyword>
<dbReference type="GO" id="GO:0006850">
    <property type="term" value="P:pyruvate import into mitochondria"/>
    <property type="evidence" value="ECO:0007669"/>
    <property type="project" value="InterPro"/>
</dbReference>
<evidence type="ECO:0000259" key="20">
    <source>
        <dbReference type="PROSITE" id="PS50222"/>
    </source>
</evidence>
<accession>A0AAW1PLV2</accession>
<evidence type="ECO:0000256" key="18">
    <source>
        <dbReference type="ARBA" id="ARBA00049010"/>
    </source>
</evidence>
<dbReference type="InterPro" id="IPR045024">
    <property type="entry name" value="NDH-2"/>
</dbReference>
<dbReference type="InterPro" id="IPR054585">
    <property type="entry name" value="NDH2-like_C"/>
</dbReference>
<comment type="catalytic activity">
    <reaction evidence="18">
        <text>a ubiquinone + NADH + H(+) = a ubiquinol + NAD(+)</text>
        <dbReference type="Rhea" id="RHEA:23152"/>
        <dbReference type="Rhea" id="RHEA-COMP:9565"/>
        <dbReference type="Rhea" id="RHEA-COMP:9566"/>
        <dbReference type="ChEBI" id="CHEBI:15378"/>
        <dbReference type="ChEBI" id="CHEBI:16389"/>
        <dbReference type="ChEBI" id="CHEBI:17976"/>
        <dbReference type="ChEBI" id="CHEBI:57540"/>
        <dbReference type="ChEBI" id="CHEBI:57945"/>
    </reaction>
</comment>
<dbReference type="PANTHER" id="PTHR43706:SF47">
    <property type="entry name" value="EXTERNAL NADH-UBIQUINONE OXIDOREDUCTASE 1, MITOCHONDRIAL-RELATED"/>
    <property type="match status" value="1"/>
</dbReference>
<dbReference type="AlphaFoldDB" id="A0AAW1PLV2"/>
<evidence type="ECO:0000256" key="7">
    <source>
        <dbReference type="ARBA" id="ARBA00022630"/>
    </source>
</evidence>
<keyword evidence="10" id="KW-0274">FAD</keyword>
<dbReference type="EC" id="1.6.5.9" evidence="5"/>
<dbReference type="PRINTS" id="PR00368">
    <property type="entry name" value="FADPNR"/>
</dbReference>
<protein>
    <recommendedName>
        <fullName evidence="5">NADH:ubiquinone reductase (non-electrogenic)</fullName>
        <ecNumber evidence="5">1.6.5.9</ecNumber>
    </recommendedName>
</protein>
<dbReference type="InterPro" id="IPR002048">
    <property type="entry name" value="EF_hand_dom"/>
</dbReference>
<keyword evidence="22" id="KW-1185">Reference proteome</keyword>
<evidence type="ECO:0000256" key="10">
    <source>
        <dbReference type="ARBA" id="ARBA00022827"/>
    </source>
</evidence>
<comment type="similarity">
    <text evidence="4">Belongs to the mitochondrial pyruvate carrier (MPC) (TC 2.A.105) family.</text>
</comment>
<evidence type="ECO:0000256" key="12">
    <source>
        <dbReference type="ARBA" id="ARBA00022989"/>
    </source>
</evidence>
<gene>
    <name evidence="21" type="ORF">WJX73_006555</name>
</gene>
<keyword evidence="8" id="KW-0812">Transmembrane</keyword>
<proteinExistence type="inferred from homology"/>
<evidence type="ECO:0000256" key="15">
    <source>
        <dbReference type="ARBA" id="ARBA00023128"/>
    </source>
</evidence>
<keyword evidence="6" id="KW-0813">Transport</keyword>
<evidence type="ECO:0000256" key="3">
    <source>
        <dbReference type="ARBA" id="ARBA00005272"/>
    </source>
</evidence>
<evidence type="ECO:0000256" key="5">
    <source>
        <dbReference type="ARBA" id="ARBA00012637"/>
    </source>
</evidence>
<keyword evidence="16" id="KW-0472">Membrane</keyword>
<evidence type="ECO:0000256" key="17">
    <source>
        <dbReference type="ARBA" id="ARBA00047599"/>
    </source>
</evidence>
<dbReference type="Pfam" id="PF03650">
    <property type="entry name" value="MPC"/>
    <property type="match status" value="1"/>
</dbReference>
<evidence type="ECO:0000256" key="11">
    <source>
        <dbReference type="ARBA" id="ARBA00022946"/>
    </source>
</evidence>
<dbReference type="InterPro" id="IPR018247">
    <property type="entry name" value="EF_Hand_1_Ca_BS"/>
</dbReference>
<dbReference type="SUPFAM" id="SSF51905">
    <property type="entry name" value="FAD/NAD(P)-binding domain"/>
    <property type="match status" value="2"/>
</dbReference>
<evidence type="ECO:0000256" key="19">
    <source>
        <dbReference type="SAM" id="MobiDB-lite"/>
    </source>
</evidence>